<dbReference type="AlphaFoldDB" id="A0A399SU23"/>
<comment type="caution">
    <text evidence="3">The sequence shown here is derived from an EMBL/GenBank/DDBJ whole genome shotgun (WGS) entry which is preliminary data.</text>
</comment>
<protein>
    <submittedName>
        <fullName evidence="3">16S rRNA (Guanine(966)-N(2))-methyltransferase RsmD</fullName>
    </submittedName>
</protein>
<evidence type="ECO:0000313" key="3">
    <source>
        <dbReference type="EMBL" id="RIJ45477.1"/>
    </source>
</evidence>
<dbReference type="InterPro" id="IPR004398">
    <property type="entry name" value="RNA_MeTrfase_RsmD"/>
</dbReference>
<evidence type="ECO:0000313" key="4">
    <source>
        <dbReference type="Proteomes" id="UP000266484"/>
    </source>
</evidence>
<dbReference type="PANTHER" id="PTHR43542:SF1">
    <property type="entry name" value="METHYLTRANSFERASE"/>
    <property type="match status" value="1"/>
</dbReference>
<dbReference type="Gene3D" id="3.40.50.150">
    <property type="entry name" value="Vaccinia Virus protein VP39"/>
    <property type="match status" value="1"/>
</dbReference>
<name>A0A399SU23_9MICO</name>
<dbReference type="Pfam" id="PF03602">
    <property type="entry name" value="Cons_hypoth95"/>
    <property type="match status" value="1"/>
</dbReference>
<dbReference type="GO" id="GO:0031167">
    <property type="term" value="P:rRNA methylation"/>
    <property type="evidence" value="ECO:0007669"/>
    <property type="project" value="InterPro"/>
</dbReference>
<reference evidence="3 4" key="1">
    <citation type="submission" date="2018-08" db="EMBL/GenBank/DDBJ databases">
        <title>Genome Sequence of Clavibacter michiganensis Subspecies type strains, and the Atypical Peach-Colored Strains Isolated from Tomato.</title>
        <authorList>
            <person name="Osdaghi E."/>
            <person name="Portier P."/>
            <person name="Briand M."/>
            <person name="Jacques M.-A."/>
        </authorList>
    </citation>
    <scope>NUCLEOTIDE SEQUENCE [LARGE SCALE GENOMIC DNA]</scope>
    <source>
        <strain evidence="3 4">CFBP 8615</strain>
    </source>
</reference>
<dbReference type="InterPro" id="IPR029063">
    <property type="entry name" value="SAM-dependent_MTases_sf"/>
</dbReference>
<proteinExistence type="predicted"/>
<dbReference type="InterPro" id="IPR002052">
    <property type="entry name" value="DNA_methylase_N6_adenine_CS"/>
</dbReference>
<dbReference type="PIRSF" id="PIRSF004553">
    <property type="entry name" value="CHP00095"/>
    <property type="match status" value="1"/>
</dbReference>
<gene>
    <name evidence="3" type="ORF">DZG00_14750</name>
</gene>
<keyword evidence="4" id="KW-1185">Reference proteome</keyword>
<dbReference type="SUPFAM" id="SSF53335">
    <property type="entry name" value="S-adenosyl-L-methionine-dependent methyltransferases"/>
    <property type="match status" value="1"/>
</dbReference>
<dbReference type="RefSeq" id="WP_119455784.1">
    <property type="nucleotide sequence ID" value="NZ_QWGT01000337.1"/>
</dbReference>
<evidence type="ECO:0000256" key="1">
    <source>
        <dbReference type="ARBA" id="ARBA00022603"/>
    </source>
</evidence>
<evidence type="ECO:0000256" key="2">
    <source>
        <dbReference type="ARBA" id="ARBA00022679"/>
    </source>
</evidence>
<dbReference type="PANTHER" id="PTHR43542">
    <property type="entry name" value="METHYLTRANSFERASE"/>
    <property type="match status" value="1"/>
</dbReference>
<dbReference type="GO" id="GO:0008168">
    <property type="term" value="F:methyltransferase activity"/>
    <property type="evidence" value="ECO:0007669"/>
    <property type="project" value="UniProtKB-KW"/>
</dbReference>
<dbReference type="Proteomes" id="UP000266484">
    <property type="component" value="Unassembled WGS sequence"/>
</dbReference>
<accession>A0A399SU23</accession>
<sequence length="211" mass="21617">MTRIVAGFAGSLVLRVPRTGTRPTSDRVREALFSGLEARDALDGARVLDLYAGSGALGLEAASRGARAVVLVERAVPAAAVCRSNAGIVERAAPAGSVPGIRVAAQSVHAFLAGDRGSYDVAFLDPPYEVGDAELADELAALVPRLVDGAVVMVERSARSAEPAWPAGIALDRRKAYGDTVVWWAVAESPDAADDAAAEVDAADGADAPAD</sequence>
<dbReference type="CDD" id="cd02440">
    <property type="entry name" value="AdoMet_MTases"/>
    <property type="match status" value="1"/>
</dbReference>
<organism evidence="3 4">
    <name type="scientific">Clavibacter lycopersici</name>
    <dbReference type="NCBI Taxonomy" id="2301718"/>
    <lineage>
        <taxon>Bacteria</taxon>
        <taxon>Bacillati</taxon>
        <taxon>Actinomycetota</taxon>
        <taxon>Actinomycetes</taxon>
        <taxon>Micrococcales</taxon>
        <taxon>Microbacteriaceae</taxon>
        <taxon>Clavibacter</taxon>
    </lineage>
</organism>
<dbReference type="PROSITE" id="PS00092">
    <property type="entry name" value="N6_MTASE"/>
    <property type="match status" value="1"/>
</dbReference>
<keyword evidence="2 3" id="KW-0808">Transferase</keyword>
<dbReference type="GO" id="GO:0003676">
    <property type="term" value="F:nucleic acid binding"/>
    <property type="evidence" value="ECO:0007669"/>
    <property type="project" value="InterPro"/>
</dbReference>
<keyword evidence="1 3" id="KW-0489">Methyltransferase</keyword>
<dbReference type="EMBL" id="QWGT01000337">
    <property type="protein sequence ID" value="RIJ45477.1"/>
    <property type="molecule type" value="Genomic_DNA"/>
</dbReference>